<sequence length="287" mass="32448">MDVSIAIYLDCKSVNDPNDPKKVCFKDSVYKIFLDTVHDYVPDLDKAGGHGHIVQIDESCISSAKRSRKQNARIDMQTKDALLMEVERRDAGTLLLLIQHHVLPTGQNVNNDDTIGGIGVQISDLNRLTGTKKNVINLDALNLEKDDEIKANSSGNSKKGNVSNLILTIKTILSNKIESKLPQYADHNLFKISSLKKAKFESILDKKLKKLELFIEKKIFRKMVSNAANNNSPKVVQDKETNKGERKQRSDCKIHEYNKEAYPHKLTGKENKGVEQHDYLQLPKRSR</sequence>
<feature type="region of interest" description="Disordered" evidence="1">
    <location>
        <begin position="230"/>
        <end position="287"/>
    </location>
</feature>
<dbReference type="Proteomes" id="UP000015101">
    <property type="component" value="Unassembled WGS sequence"/>
</dbReference>
<dbReference type="PANTHER" id="PTHR47163">
    <property type="entry name" value="DDE_TNP_IS1595 DOMAIN-CONTAINING PROTEIN"/>
    <property type="match status" value="1"/>
</dbReference>
<dbReference type="AlphaFoldDB" id="T1FDM4"/>
<reference evidence="2 4" key="2">
    <citation type="journal article" date="2013" name="Nature">
        <title>Insights into bilaterian evolution from three spiralian genomes.</title>
        <authorList>
            <person name="Simakov O."/>
            <person name="Marletaz F."/>
            <person name="Cho S.J."/>
            <person name="Edsinger-Gonzales E."/>
            <person name="Havlak P."/>
            <person name="Hellsten U."/>
            <person name="Kuo D.H."/>
            <person name="Larsson T."/>
            <person name="Lv J."/>
            <person name="Arendt D."/>
            <person name="Savage R."/>
            <person name="Osoegawa K."/>
            <person name="de Jong P."/>
            <person name="Grimwood J."/>
            <person name="Chapman J.A."/>
            <person name="Shapiro H."/>
            <person name="Aerts A."/>
            <person name="Otillar R.P."/>
            <person name="Terry A.Y."/>
            <person name="Boore J.L."/>
            <person name="Grigoriev I.V."/>
            <person name="Lindberg D.R."/>
            <person name="Seaver E.C."/>
            <person name="Weisblat D.A."/>
            <person name="Putnam N.H."/>
            <person name="Rokhsar D.S."/>
        </authorList>
    </citation>
    <scope>NUCLEOTIDE SEQUENCE</scope>
</reference>
<dbReference type="EMBL" id="KB097487">
    <property type="protein sequence ID" value="ESN96918.1"/>
    <property type="molecule type" value="Genomic_DNA"/>
</dbReference>
<evidence type="ECO:0000313" key="2">
    <source>
        <dbReference type="EMBL" id="ESN96918.1"/>
    </source>
</evidence>
<dbReference type="EnsemblMetazoa" id="HelroT178718">
    <property type="protein sequence ID" value="HelroP178718"/>
    <property type="gene ID" value="HelroG178718"/>
</dbReference>
<evidence type="ECO:0000313" key="3">
    <source>
        <dbReference type="EnsemblMetazoa" id="HelroP178718"/>
    </source>
</evidence>
<accession>T1FDM4</accession>
<evidence type="ECO:0000256" key="1">
    <source>
        <dbReference type="SAM" id="MobiDB-lite"/>
    </source>
</evidence>
<reference evidence="4" key="1">
    <citation type="submission" date="2012-12" db="EMBL/GenBank/DDBJ databases">
        <authorList>
            <person name="Hellsten U."/>
            <person name="Grimwood J."/>
            <person name="Chapman J.A."/>
            <person name="Shapiro H."/>
            <person name="Aerts A."/>
            <person name="Otillar R.P."/>
            <person name="Terry A.Y."/>
            <person name="Boore J.L."/>
            <person name="Simakov O."/>
            <person name="Marletaz F."/>
            <person name="Cho S.-J."/>
            <person name="Edsinger-Gonzales E."/>
            <person name="Havlak P."/>
            <person name="Kuo D.-H."/>
            <person name="Larsson T."/>
            <person name="Lv J."/>
            <person name="Arendt D."/>
            <person name="Savage R."/>
            <person name="Osoegawa K."/>
            <person name="de Jong P."/>
            <person name="Lindberg D.R."/>
            <person name="Seaver E.C."/>
            <person name="Weisblat D.A."/>
            <person name="Putnam N.H."/>
            <person name="Grigoriev I.V."/>
            <person name="Rokhsar D.S."/>
        </authorList>
    </citation>
    <scope>NUCLEOTIDE SEQUENCE</scope>
</reference>
<keyword evidence="4" id="KW-1185">Reference proteome</keyword>
<dbReference type="CTD" id="20206923"/>
<dbReference type="OrthoDB" id="10052789at2759"/>
<proteinExistence type="predicted"/>
<reference evidence="3" key="3">
    <citation type="submission" date="2015-06" db="UniProtKB">
        <authorList>
            <consortium name="EnsemblMetazoa"/>
        </authorList>
    </citation>
    <scope>IDENTIFICATION</scope>
</reference>
<feature type="compositionally biased region" description="Basic and acidic residues" evidence="1">
    <location>
        <begin position="236"/>
        <end position="278"/>
    </location>
</feature>
<dbReference type="InterPro" id="IPR053164">
    <property type="entry name" value="IS1016-like_transposase"/>
</dbReference>
<dbReference type="HOGENOM" id="CLU_970698_0_0_1"/>
<gene>
    <name evidence="3" type="primary">20206923</name>
    <name evidence="2" type="ORF">HELRODRAFT_178718</name>
</gene>
<dbReference type="InParanoid" id="T1FDM4"/>
<dbReference type="GeneID" id="20206923"/>
<dbReference type="RefSeq" id="XP_009025048.1">
    <property type="nucleotide sequence ID" value="XM_009026800.1"/>
</dbReference>
<name>T1FDM4_HELRO</name>
<dbReference type="KEGG" id="hro:HELRODRAFT_178718"/>
<organism evidence="3 4">
    <name type="scientific">Helobdella robusta</name>
    <name type="common">Californian leech</name>
    <dbReference type="NCBI Taxonomy" id="6412"/>
    <lineage>
        <taxon>Eukaryota</taxon>
        <taxon>Metazoa</taxon>
        <taxon>Spiralia</taxon>
        <taxon>Lophotrochozoa</taxon>
        <taxon>Annelida</taxon>
        <taxon>Clitellata</taxon>
        <taxon>Hirudinea</taxon>
        <taxon>Rhynchobdellida</taxon>
        <taxon>Glossiphoniidae</taxon>
        <taxon>Helobdella</taxon>
    </lineage>
</organism>
<protein>
    <submittedName>
        <fullName evidence="2 3">Uncharacterized protein</fullName>
    </submittedName>
</protein>
<dbReference type="EMBL" id="AMQM01006538">
    <property type="status" value="NOT_ANNOTATED_CDS"/>
    <property type="molecule type" value="Genomic_DNA"/>
</dbReference>
<dbReference type="PANTHER" id="PTHR47163:SF2">
    <property type="entry name" value="SI:DKEY-17M8.2"/>
    <property type="match status" value="1"/>
</dbReference>
<evidence type="ECO:0000313" key="4">
    <source>
        <dbReference type="Proteomes" id="UP000015101"/>
    </source>
</evidence>